<evidence type="ECO:0000259" key="1">
    <source>
        <dbReference type="Pfam" id="PF13966"/>
    </source>
</evidence>
<proteinExistence type="predicted"/>
<feature type="domain" description="Reverse transcriptase zinc-binding" evidence="1">
    <location>
        <begin position="7"/>
        <end position="69"/>
    </location>
</feature>
<dbReference type="Pfam" id="PF13966">
    <property type="entry name" value="zf-RVT"/>
    <property type="match status" value="2"/>
</dbReference>
<gene>
    <name evidence="2" type="ORF">VITISV_037247</name>
</gene>
<dbReference type="PANTHER" id="PTHR36617">
    <property type="entry name" value="PROTEIN, PUTATIVE-RELATED"/>
    <property type="match status" value="1"/>
</dbReference>
<accession>A5BQD3</accession>
<sequence>MFPYVGIWKASVPPKVAFFAWEASWGKILTLDQLQRRGYSLANRCFLCLAEAETVDHLLLHCVMTRTLWNLLFSLFGVEWVLSGTVKETLLGWHGAFVGKIRKKAWQIAPLCIFWSVWKERNSLAFGNEVLSIQRLKHSFVCNLWSWVRMFIVLSPRSLVCARLEKIQRDFLWGGGALEKKPHLVNWSAVCTNMRQGGLGIRSLVALNKALLGKWNWKFAIERNSLWKQVIIDKYREEEGAIRKDWEIIRSRSRFIVGNGRKVKFWKDLWCENQALKDAFPNLFRLAVNKDQWVCDAWEDEREVGSWNPLFSRSFNDWEMEEVEGLLQKIHPLVLHSDVEDALSWKISKNGSFSVRSLYRSLTSTSSEPFPWSIIWRSWAPMRVSFFAWEASWNRILTTDQLKRRGWILPNRCYLCKMEEETSDHLLIFCKKVTMLWSLLFSLFDVQWVLHSSIKRNLIA</sequence>
<reference evidence="2" key="1">
    <citation type="journal article" date="2007" name="PLoS ONE">
        <title>The first genome sequence of an elite grapevine cultivar (Pinot noir Vitis vinifera L.): coping with a highly heterozygous genome.</title>
        <authorList>
            <person name="Velasco R."/>
            <person name="Zharkikh A."/>
            <person name="Troggio M."/>
            <person name="Cartwright D.A."/>
            <person name="Cestaro A."/>
            <person name="Pruss D."/>
            <person name="Pindo M."/>
            <person name="FitzGerald L.M."/>
            <person name="Vezzulli S."/>
            <person name="Reid J."/>
            <person name="Malacarne G."/>
            <person name="Iliev D."/>
            <person name="Coppola G."/>
            <person name="Wardell B."/>
            <person name="Micheletti D."/>
            <person name="Macalma T."/>
            <person name="Facci M."/>
            <person name="Mitchell J.T."/>
            <person name="Perazzolli M."/>
            <person name="Eldredge G."/>
            <person name="Gatto P."/>
            <person name="Oyzerski R."/>
            <person name="Moretto M."/>
            <person name="Gutin N."/>
            <person name="Stefanini M."/>
            <person name="Chen Y."/>
            <person name="Segala C."/>
            <person name="Davenport C."/>
            <person name="Dematte L."/>
            <person name="Mraz A."/>
            <person name="Battilana J."/>
            <person name="Stormo K."/>
            <person name="Costa F."/>
            <person name="Tao Q."/>
            <person name="Si-Ammour A."/>
            <person name="Harkins T."/>
            <person name="Lackey A."/>
            <person name="Perbost C."/>
            <person name="Taillon B."/>
            <person name="Stella A."/>
            <person name="Solovyev V."/>
            <person name="Fawcett J.A."/>
            <person name="Sterck L."/>
            <person name="Vandepoele K."/>
            <person name="Grando S.M."/>
            <person name="Toppo S."/>
            <person name="Moser C."/>
            <person name="Lanchbury J."/>
            <person name="Bogden R."/>
            <person name="Skolnick M."/>
            <person name="Sgaramella V."/>
            <person name="Bhatnagar S.K."/>
            <person name="Fontana P."/>
            <person name="Gutin A."/>
            <person name="Van de Peer Y."/>
            <person name="Salamini F."/>
            <person name="Viola R."/>
        </authorList>
    </citation>
    <scope>NUCLEOTIDE SEQUENCE</scope>
</reference>
<evidence type="ECO:0000313" key="2">
    <source>
        <dbReference type="EMBL" id="CAN63734.1"/>
    </source>
</evidence>
<dbReference type="InterPro" id="IPR026960">
    <property type="entry name" value="RVT-Znf"/>
</dbReference>
<dbReference type="AlphaFoldDB" id="A5BQD3"/>
<feature type="domain" description="Reverse transcriptase zinc-binding" evidence="1">
    <location>
        <begin position="353"/>
        <end position="437"/>
    </location>
</feature>
<protein>
    <recommendedName>
        <fullName evidence="1">Reverse transcriptase zinc-binding domain-containing protein</fullName>
    </recommendedName>
</protein>
<dbReference type="PANTHER" id="PTHR36617:SF15">
    <property type="entry name" value="REVERSE TRANSCRIPTASE ZINC-BINDING DOMAIN-CONTAINING PROTEIN"/>
    <property type="match status" value="1"/>
</dbReference>
<organism evidence="2">
    <name type="scientific">Vitis vinifera</name>
    <name type="common">Grape</name>
    <dbReference type="NCBI Taxonomy" id="29760"/>
    <lineage>
        <taxon>Eukaryota</taxon>
        <taxon>Viridiplantae</taxon>
        <taxon>Streptophyta</taxon>
        <taxon>Embryophyta</taxon>
        <taxon>Tracheophyta</taxon>
        <taxon>Spermatophyta</taxon>
        <taxon>Magnoliopsida</taxon>
        <taxon>eudicotyledons</taxon>
        <taxon>Gunneridae</taxon>
        <taxon>Pentapetalae</taxon>
        <taxon>rosids</taxon>
        <taxon>Vitales</taxon>
        <taxon>Vitaceae</taxon>
        <taxon>Viteae</taxon>
        <taxon>Vitis</taxon>
    </lineage>
</organism>
<dbReference type="EMBL" id="AM467468">
    <property type="protein sequence ID" value="CAN63734.1"/>
    <property type="molecule type" value="Genomic_DNA"/>
</dbReference>
<name>A5BQD3_VITVI</name>
<dbReference type="ExpressionAtlas" id="A5BQD3">
    <property type="expression patterns" value="baseline and differential"/>
</dbReference>